<dbReference type="Pfam" id="PF00875">
    <property type="entry name" value="DNA_photolyase"/>
    <property type="match status" value="1"/>
</dbReference>
<dbReference type="PROSITE" id="PS51645">
    <property type="entry name" value="PHR_CRY_ALPHA_BETA"/>
    <property type="match status" value="1"/>
</dbReference>
<proteinExistence type="predicted"/>
<dbReference type="GO" id="GO:0003677">
    <property type="term" value="F:DNA binding"/>
    <property type="evidence" value="ECO:0007669"/>
    <property type="project" value="TreeGrafter"/>
</dbReference>
<accession>A0A2U1LER9</accession>
<organism evidence="2 3">
    <name type="scientific">Artemisia annua</name>
    <name type="common">Sweet wormwood</name>
    <dbReference type="NCBI Taxonomy" id="35608"/>
    <lineage>
        <taxon>Eukaryota</taxon>
        <taxon>Viridiplantae</taxon>
        <taxon>Streptophyta</taxon>
        <taxon>Embryophyta</taxon>
        <taxon>Tracheophyta</taxon>
        <taxon>Spermatophyta</taxon>
        <taxon>Magnoliopsida</taxon>
        <taxon>eudicotyledons</taxon>
        <taxon>Gunneridae</taxon>
        <taxon>Pentapetalae</taxon>
        <taxon>asterids</taxon>
        <taxon>campanulids</taxon>
        <taxon>Asterales</taxon>
        <taxon>Asteraceae</taxon>
        <taxon>Asteroideae</taxon>
        <taxon>Anthemideae</taxon>
        <taxon>Artemisiinae</taxon>
        <taxon>Artemisia</taxon>
    </lineage>
</organism>
<dbReference type="InterPro" id="IPR014729">
    <property type="entry name" value="Rossmann-like_a/b/a_fold"/>
</dbReference>
<dbReference type="GO" id="GO:0000719">
    <property type="term" value="P:photoreactive repair"/>
    <property type="evidence" value="ECO:0007669"/>
    <property type="project" value="TreeGrafter"/>
</dbReference>
<evidence type="ECO:0000259" key="1">
    <source>
        <dbReference type="PROSITE" id="PS51645"/>
    </source>
</evidence>
<feature type="domain" description="Photolyase/cryptochrome alpha/beta" evidence="1">
    <location>
        <begin position="1"/>
        <end position="102"/>
    </location>
</feature>
<protein>
    <recommendedName>
        <fullName evidence="1">Photolyase/cryptochrome alpha/beta domain-containing protein</fullName>
    </recommendedName>
</protein>
<dbReference type="PANTHER" id="PTHR11455:SF2">
    <property type="entry name" value="BLUE-LIGHT PHOTORECEPTOR PHR2"/>
    <property type="match status" value="1"/>
</dbReference>
<dbReference type="GO" id="GO:0003904">
    <property type="term" value="F:deoxyribodipyrimidine photo-lyase activity"/>
    <property type="evidence" value="ECO:0007669"/>
    <property type="project" value="TreeGrafter"/>
</dbReference>
<comment type="caution">
    <text evidence="2">The sequence shown here is derived from an EMBL/GenBank/DDBJ whole genome shotgun (WGS) entry which is preliminary data.</text>
</comment>
<name>A0A2U1LER9_ARTAN</name>
<dbReference type="STRING" id="35608.A0A2U1LER9"/>
<sequence length="223" mass="24501">MSPLLDYGKSKTGFDKTGPYRASFLIESVSNLRKNLQARGSDLVVRIGKVESVLSELVKAVGAEVVYAHREVSHDEVKCEEKIETRLKDEGVEVKYFWGSTLYHIDDLPFKLDEMPTNYGGFREKVKGLKIRKVVEVVDQFRGLPVAGDVEVGEIPSLSDLGLTPTPTMNQKLKKNCRTISAASNQKDGGDTGMNWLIFITKKYSSAKQNNAAPVTACTGAAA</sequence>
<evidence type="ECO:0000313" key="3">
    <source>
        <dbReference type="Proteomes" id="UP000245207"/>
    </source>
</evidence>
<dbReference type="PANTHER" id="PTHR11455">
    <property type="entry name" value="CRYPTOCHROME"/>
    <property type="match status" value="1"/>
</dbReference>
<dbReference type="EMBL" id="PKPP01009780">
    <property type="protein sequence ID" value="PWA47493.1"/>
    <property type="molecule type" value="Genomic_DNA"/>
</dbReference>
<keyword evidence="3" id="KW-1185">Reference proteome</keyword>
<dbReference type="Gene3D" id="3.40.50.620">
    <property type="entry name" value="HUPs"/>
    <property type="match status" value="1"/>
</dbReference>
<dbReference type="SUPFAM" id="SSF52425">
    <property type="entry name" value="Cryptochrome/photolyase, N-terminal domain"/>
    <property type="match status" value="1"/>
</dbReference>
<dbReference type="Proteomes" id="UP000245207">
    <property type="component" value="Unassembled WGS sequence"/>
</dbReference>
<dbReference type="GO" id="GO:0071949">
    <property type="term" value="F:FAD binding"/>
    <property type="evidence" value="ECO:0007669"/>
    <property type="project" value="TreeGrafter"/>
</dbReference>
<dbReference type="OrthoDB" id="435881at2759"/>
<gene>
    <name evidence="2" type="ORF">CTI12_AA497110</name>
</gene>
<evidence type="ECO:0000313" key="2">
    <source>
        <dbReference type="EMBL" id="PWA47493.1"/>
    </source>
</evidence>
<dbReference type="AlphaFoldDB" id="A0A2U1LER9"/>
<dbReference type="InterPro" id="IPR006050">
    <property type="entry name" value="DNA_photolyase_N"/>
</dbReference>
<dbReference type="Gene3D" id="1.25.40.80">
    <property type="match status" value="1"/>
</dbReference>
<reference evidence="2 3" key="1">
    <citation type="journal article" date="2018" name="Mol. Plant">
        <title>The genome of Artemisia annua provides insight into the evolution of Asteraceae family and artemisinin biosynthesis.</title>
        <authorList>
            <person name="Shen Q."/>
            <person name="Zhang L."/>
            <person name="Liao Z."/>
            <person name="Wang S."/>
            <person name="Yan T."/>
            <person name="Shi P."/>
            <person name="Liu M."/>
            <person name="Fu X."/>
            <person name="Pan Q."/>
            <person name="Wang Y."/>
            <person name="Lv Z."/>
            <person name="Lu X."/>
            <person name="Zhang F."/>
            <person name="Jiang W."/>
            <person name="Ma Y."/>
            <person name="Chen M."/>
            <person name="Hao X."/>
            <person name="Li L."/>
            <person name="Tang Y."/>
            <person name="Lv G."/>
            <person name="Zhou Y."/>
            <person name="Sun X."/>
            <person name="Brodelius P.E."/>
            <person name="Rose J.K.C."/>
            <person name="Tang K."/>
        </authorList>
    </citation>
    <scope>NUCLEOTIDE SEQUENCE [LARGE SCALE GENOMIC DNA]</scope>
    <source>
        <strain evidence="3">cv. Huhao1</strain>
        <tissue evidence="2">Leaf</tissue>
    </source>
</reference>
<dbReference type="InterPro" id="IPR002081">
    <property type="entry name" value="Cryptochrome/DNA_photolyase_1"/>
</dbReference>
<dbReference type="InterPro" id="IPR036155">
    <property type="entry name" value="Crypto/Photolyase_N_sf"/>
</dbReference>